<keyword evidence="5" id="KW-1185">Reference proteome</keyword>
<feature type="domain" description="Glycosyltransferase subfamily 4-like N-terminal" evidence="3">
    <location>
        <begin position="267"/>
        <end position="417"/>
    </location>
</feature>
<dbReference type="Pfam" id="PF08241">
    <property type="entry name" value="Methyltransf_11"/>
    <property type="match status" value="1"/>
</dbReference>
<feature type="domain" description="Glycosyl transferase family 1" evidence="1">
    <location>
        <begin position="428"/>
        <end position="587"/>
    </location>
</feature>
<evidence type="ECO:0000259" key="1">
    <source>
        <dbReference type="Pfam" id="PF00534"/>
    </source>
</evidence>
<dbReference type="CDD" id="cd02440">
    <property type="entry name" value="AdoMet_MTases"/>
    <property type="match status" value="1"/>
</dbReference>
<dbReference type="PANTHER" id="PTHR12526">
    <property type="entry name" value="GLYCOSYLTRANSFERASE"/>
    <property type="match status" value="1"/>
</dbReference>
<evidence type="ECO:0000259" key="2">
    <source>
        <dbReference type="Pfam" id="PF08241"/>
    </source>
</evidence>
<proteinExistence type="predicted"/>
<dbReference type="InterPro" id="IPR001296">
    <property type="entry name" value="Glyco_trans_1"/>
</dbReference>
<sequence length="644" mass="71833">MDNMVTRSVIPGQTDIVDNIIARNLPIRNLLEIGIGNGMAARKFRDAGIKVTATGFDLRKYIDDPEVDFAGIDVHEGVDICEMSNFGDNSFDAVWCAHVLEHVFDTGRALKEVRRVLKPDGYFFVSVPPFKHAVVGGHVNPGWNVGILMYVLSASGFDLRSASFVRHGYNISAVVRNGPDFPASCQLRFSNGDIEMLARHSRFPENFDAHQGYDGNIQSVNWEWLIEPQLASPERKVDQGVVQRSLPRLSGRTRIALFIPWITQSRGGTENVGQMMANAMADRGHEVHVFTFDDKKRQSVWPLRDGIALHHLTTAADDEADNQMLYAVASVLPDLIVGLHMNRTFLRYVRCASKLKVPIVLSEHIDPRFPERIEAFTLEERLTAFYGATRIHLLVDAFRASLPDFLQDKIDVVPNTTPPARQLANPSNKSGRKTLITVARLVPRKNISRLLEEFAIAARFEQDWDLEILGGGKLMNALVKRRDELSLANRVRFVGEVHNPSDYLAKAHCFVLPSLFEGFPMSSLEAMAHGLPLVGYKSCNGINVQIVDGENGFLVEDSHYPGGLATKLREIMKNPQLRGRMGQASLKRYNSCYSNETVFGQWEATFARAIAGFKPQARPHLKTVLEARLDEAVFGSTGSTALDQ</sequence>
<dbReference type="InterPro" id="IPR013216">
    <property type="entry name" value="Methyltransf_11"/>
</dbReference>
<dbReference type="InterPro" id="IPR029063">
    <property type="entry name" value="SAM-dependent_MTases_sf"/>
</dbReference>
<evidence type="ECO:0000313" key="5">
    <source>
        <dbReference type="Proteomes" id="UP000439983"/>
    </source>
</evidence>
<dbReference type="Gene3D" id="3.40.50.150">
    <property type="entry name" value="Vaccinia Virus protein VP39"/>
    <property type="match status" value="1"/>
</dbReference>
<feature type="domain" description="Methyltransferase type 11" evidence="2">
    <location>
        <begin position="31"/>
        <end position="125"/>
    </location>
</feature>
<dbReference type="GO" id="GO:0008757">
    <property type="term" value="F:S-adenosylmethionine-dependent methyltransferase activity"/>
    <property type="evidence" value="ECO:0007669"/>
    <property type="project" value="InterPro"/>
</dbReference>
<dbReference type="Pfam" id="PF13439">
    <property type="entry name" value="Glyco_transf_4"/>
    <property type="match status" value="1"/>
</dbReference>
<organism evidence="4 5">
    <name type="scientific">Sinorhizobium terangae</name>
    <dbReference type="NCBI Taxonomy" id="110322"/>
    <lineage>
        <taxon>Bacteria</taxon>
        <taxon>Pseudomonadati</taxon>
        <taxon>Pseudomonadota</taxon>
        <taxon>Alphaproteobacteria</taxon>
        <taxon>Hyphomicrobiales</taxon>
        <taxon>Rhizobiaceae</taxon>
        <taxon>Sinorhizobium/Ensifer group</taxon>
        <taxon>Sinorhizobium</taxon>
    </lineage>
</organism>
<gene>
    <name evidence="4" type="ORF">GHK62_13395</name>
</gene>
<dbReference type="GO" id="GO:0016757">
    <property type="term" value="F:glycosyltransferase activity"/>
    <property type="evidence" value="ECO:0007669"/>
    <property type="project" value="InterPro"/>
</dbReference>
<accession>A0A6N7LD85</accession>
<dbReference type="PANTHER" id="PTHR12526:SF630">
    <property type="entry name" value="GLYCOSYLTRANSFERASE"/>
    <property type="match status" value="1"/>
</dbReference>
<dbReference type="AlphaFoldDB" id="A0A6N7LD85"/>
<evidence type="ECO:0000259" key="3">
    <source>
        <dbReference type="Pfam" id="PF13439"/>
    </source>
</evidence>
<dbReference type="Proteomes" id="UP000439983">
    <property type="component" value="Unassembled WGS sequence"/>
</dbReference>
<keyword evidence="4" id="KW-0808">Transferase</keyword>
<dbReference type="SUPFAM" id="SSF53756">
    <property type="entry name" value="UDP-Glycosyltransferase/glycogen phosphorylase"/>
    <property type="match status" value="1"/>
</dbReference>
<dbReference type="OrthoDB" id="9781738at2"/>
<name>A0A6N7LD85_SINTE</name>
<dbReference type="Pfam" id="PF00534">
    <property type="entry name" value="Glycos_transf_1"/>
    <property type="match status" value="1"/>
</dbReference>
<protein>
    <submittedName>
        <fullName evidence="4">Glycosyltransferase</fullName>
    </submittedName>
</protein>
<dbReference type="RefSeq" id="WP_153439679.1">
    <property type="nucleotide sequence ID" value="NZ_JACIGA010000002.1"/>
</dbReference>
<dbReference type="EMBL" id="WITC01000051">
    <property type="protein sequence ID" value="MQX15722.1"/>
    <property type="molecule type" value="Genomic_DNA"/>
</dbReference>
<comment type="caution">
    <text evidence="4">The sequence shown here is derived from an EMBL/GenBank/DDBJ whole genome shotgun (WGS) entry which is preliminary data.</text>
</comment>
<evidence type="ECO:0000313" key="4">
    <source>
        <dbReference type="EMBL" id="MQX15722.1"/>
    </source>
</evidence>
<reference evidence="4 5" key="1">
    <citation type="journal article" date="2013" name="Genome Biol.">
        <title>Comparative genomics of the core and accessory genomes of 48 Sinorhizobium strains comprising five genospecies.</title>
        <authorList>
            <person name="Sugawara M."/>
            <person name="Epstein B."/>
            <person name="Badgley B.D."/>
            <person name="Unno T."/>
            <person name="Xu L."/>
            <person name="Reese J."/>
            <person name="Gyaneshwar P."/>
            <person name="Denny R."/>
            <person name="Mudge J."/>
            <person name="Bharti A.K."/>
            <person name="Farmer A.D."/>
            <person name="May G.D."/>
            <person name="Woodward J.E."/>
            <person name="Medigue C."/>
            <person name="Vallenet D."/>
            <person name="Lajus A."/>
            <person name="Rouy Z."/>
            <person name="Martinez-Vaz B."/>
            <person name="Tiffin P."/>
            <person name="Young N.D."/>
            <person name="Sadowsky M.J."/>
        </authorList>
    </citation>
    <scope>NUCLEOTIDE SEQUENCE [LARGE SCALE GENOMIC DNA]</scope>
    <source>
        <strain evidence="4 5">USDA4894</strain>
    </source>
</reference>
<dbReference type="Gene3D" id="3.40.50.2000">
    <property type="entry name" value="Glycogen Phosphorylase B"/>
    <property type="match status" value="2"/>
</dbReference>
<dbReference type="InterPro" id="IPR028098">
    <property type="entry name" value="Glyco_trans_4-like_N"/>
</dbReference>
<dbReference type="SUPFAM" id="SSF53335">
    <property type="entry name" value="S-adenosyl-L-methionine-dependent methyltransferases"/>
    <property type="match status" value="1"/>
</dbReference>